<dbReference type="GO" id="GO:0016289">
    <property type="term" value="F:acyl-CoA hydrolase activity"/>
    <property type="evidence" value="ECO:0007669"/>
    <property type="project" value="TreeGrafter"/>
</dbReference>
<name>E6UAB9_RUMA7</name>
<dbReference type="NCBIfam" id="TIGR00369">
    <property type="entry name" value="unchar_dom_1"/>
    <property type="match status" value="1"/>
</dbReference>
<keyword evidence="1" id="KW-0378">Hydrolase</keyword>
<dbReference type="AlphaFoldDB" id="E6UAB9"/>
<dbReference type="SUPFAM" id="SSF54637">
    <property type="entry name" value="Thioesterase/thiol ester dehydrase-isomerase"/>
    <property type="match status" value="1"/>
</dbReference>
<gene>
    <name evidence="3" type="ordered locus">Rumal_1843</name>
</gene>
<dbReference type="InterPro" id="IPR006683">
    <property type="entry name" value="Thioestr_dom"/>
</dbReference>
<sequence>MKNIDDIREYFSHDLYAYDTGAYIEEVADRYAKVSLMLTERHKNAVGGIMGGVYFTIADFAFAVASNWQEPGTVSLNSDISFIGVPSTEKIYAETELVKDGRSVCTYIVKVNDGAGKPLAVVKIVGFHKNK</sequence>
<dbReference type="InterPro" id="IPR052723">
    <property type="entry name" value="Acyl-CoA_thioesterase_PaaI"/>
</dbReference>
<protein>
    <submittedName>
        <fullName evidence="3">Thioesterase superfamily protein</fullName>
    </submittedName>
</protein>
<dbReference type="OrthoDB" id="286702at2"/>
<dbReference type="STRING" id="697329.Rumal_1843"/>
<dbReference type="CDD" id="cd03443">
    <property type="entry name" value="PaaI_thioesterase"/>
    <property type="match status" value="1"/>
</dbReference>
<proteinExistence type="predicted"/>
<dbReference type="eggNOG" id="COG2050">
    <property type="taxonomic scope" value="Bacteria"/>
</dbReference>
<evidence type="ECO:0000313" key="3">
    <source>
        <dbReference type="EMBL" id="ADU22341.1"/>
    </source>
</evidence>
<reference evidence="3 4" key="1">
    <citation type="journal article" date="2011" name="J. Bacteriol.">
        <title>Complete genome of the cellulolytic ruminal bacterium Ruminococcus albus 7.</title>
        <authorList>
            <person name="Suen G."/>
            <person name="Stevenson D.M."/>
            <person name="Bruce D.C."/>
            <person name="Chertkov O."/>
            <person name="Copeland A."/>
            <person name="Cheng J.F."/>
            <person name="Detter C."/>
            <person name="Detter J.C."/>
            <person name="Goodwin L.A."/>
            <person name="Han C.S."/>
            <person name="Hauser L.J."/>
            <person name="Ivanova N.N."/>
            <person name="Kyrpides N.C."/>
            <person name="Land M.L."/>
            <person name="Lapidus A."/>
            <person name="Lucas S."/>
            <person name="Ovchinnikova G."/>
            <person name="Pitluck S."/>
            <person name="Tapia R."/>
            <person name="Woyke T."/>
            <person name="Boyum J."/>
            <person name="Mead D."/>
            <person name="Weimer P.J."/>
        </authorList>
    </citation>
    <scope>NUCLEOTIDE SEQUENCE [LARGE SCALE GENOMIC DNA]</scope>
    <source>
        <strain evidence="4">ATCC 27210 / DSM 20455 / JCM 14654 / NCDO 2250 / 7</strain>
    </source>
</reference>
<accession>E6UAB9</accession>
<organism evidence="3 4">
    <name type="scientific">Ruminococcus albus (strain ATCC 27210 / DSM 20455 / JCM 14654 / NCDO 2250 / 7)</name>
    <dbReference type="NCBI Taxonomy" id="697329"/>
    <lineage>
        <taxon>Bacteria</taxon>
        <taxon>Bacillati</taxon>
        <taxon>Bacillota</taxon>
        <taxon>Clostridia</taxon>
        <taxon>Eubacteriales</taxon>
        <taxon>Oscillospiraceae</taxon>
        <taxon>Ruminococcus</taxon>
    </lineage>
</organism>
<dbReference type="HOGENOM" id="CLU_089876_11_2_9"/>
<dbReference type="InterPro" id="IPR029069">
    <property type="entry name" value="HotDog_dom_sf"/>
</dbReference>
<dbReference type="PANTHER" id="PTHR42856">
    <property type="entry name" value="ACYL-COENZYME A THIOESTERASE PAAI"/>
    <property type="match status" value="1"/>
</dbReference>
<evidence type="ECO:0000256" key="1">
    <source>
        <dbReference type="ARBA" id="ARBA00022801"/>
    </source>
</evidence>
<dbReference type="RefSeq" id="WP_013498505.1">
    <property type="nucleotide sequence ID" value="NC_014833.1"/>
</dbReference>
<dbReference type="EMBL" id="CP002403">
    <property type="protein sequence ID" value="ADU22341.1"/>
    <property type="molecule type" value="Genomic_DNA"/>
</dbReference>
<dbReference type="Proteomes" id="UP000006919">
    <property type="component" value="Chromosome"/>
</dbReference>
<evidence type="ECO:0000259" key="2">
    <source>
        <dbReference type="Pfam" id="PF03061"/>
    </source>
</evidence>
<dbReference type="InterPro" id="IPR003736">
    <property type="entry name" value="PAAI_dom"/>
</dbReference>
<evidence type="ECO:0000313" key="4">
    <source>
        <dbReference type="Proteomes" id="UP000006919"/>
    </source>
</evidence>
<dbReference type="Gene3D" id="3.10.129.10">
    <property type="entry name" value="Hotdog Thioesterase"/>
    <property type="match status" value="1"/>
</dbReference>
<feature type="domain" description="Thioesterase" evidence="2">
    <location>
        <begin position="49"/>
        <end position="116"/>
    </location>
</feature>
<dbReference type="PANTHER" id="PTHR42856:SF1">
    <property type="entry name" value="ACYL-COENZYME A THIOESTERASE PAAI"/>
    <property type="match status" value="1"/>
</dbReference>
<dbReference type="KEGG" id="ral:Rumal_1843"/>
<dbReference type="Pfam" id="PF03061">
    <property type="entry name" value="4HBT"/>
    <property type="match status" value="1"/>
</dbReference>